<proteinExistence type="predicted"/>
<dbReference type="InParanoid" id="A0CC40"/>
<protein>
    <submittedName>
        <fullName evidence="1">Uncharacterized protein</fullName>
    </submittedName>
</protein>
<evidence type="ECO:0000313" key="2">
    <source>
        <dbReference type="Proteomes" id="UP000000600"/>
    </source>
</evidence>
<organism evidence="1 2">
    <name type="scientific">Paramecium tetraurelia</name>
    <dbReference type="NCBI Taxonomy" id="5888"/>
    <lineage>
        <taxon>Eukaryota</taxon>
        <taxon>Sar</taxon>
        <taxon>Alveolata</taxon>
        <taxon>Ciliophora</taxon>
        <taxon>Intramacronucleata</taxon>
        <taxon>Oligohymenophorea</taxon>
        <taxon>Peniculida</taxon>
        <taxon>Parameciidae</taxon>
        <taxon>Paramecium</taxon>
    </lineage>
</organism>
<evidence type="ECO:0000313" key="1">
    <source>
        <dbReference type="EMBL" id="CAK68357.1"/>
    </source>
</evidence>
<dbReference type="RefSeq" id="XP_001435754.1">
    <property type="nucleotide sequence ID" value="XM_001435717.1"/>
</dbReference>
<dbReference type="GeneID" id="5021539"/>
<dbReference type="EMBL" id="CT868059">
    <property type="protein sequence ID" value="CAK68357.1"/>
    <property type="molecule type" value="Genomic_DNA"/>
</dbReference>
<dbReference type="KEGG" id="ptm:GSPATT00037141001"/>
<sequence length="151" mass="18039">MQTKENKQNLRSFFSSTHSTKYLKSDGIRKLTDLTNYDTIKQQQKLQMKHSINNQYQKILGRLPDAKFFNPKSESFVSYPCYNEKYLQFSKEIIMQTKKKSTIYFKFRPKMMIVTLMKTSNNNLQITISQKFQNPYPQQIKNPTIPQIIYE</sequence>
<keyword evidence="2" id="KW-1185">Reference proteome</keyword>
<accession>A0CC40</accession>
<reference evidence="1 2" key="1">
    <citation type="journal article" date="2006" name="Nature">
        <title>Global trends of whole-genome duplications revealed by the ciliate Paramecium tetraurelia.</title>
        <authorList>
            <consortium name="Genoscope"/>
            <person name="Aury J.-M."/>
            <person name="Jaillon O."/>
            <person name="Duret L."/>
            <person name="Noel B."/>
            <person name="Jubin C."/>
            <person name="Porcel B.M."/>
            <person name="Segurens B."/>
            <person name="Daubin V."/>
            <person name="Anthouard V."/>
            <person name="Aiach N."/>
            <person name="Arnaiz O."/>
            <person name="Billaut A."/>
            <person name="Beisson J."/>
            <person name="Blanc I."/>
            <person name="Bouhouche K."/>
            <person name="Camara F."/>
            <person name="Duharcourt S."/>
            <person name="Guigo R."/>
            <person name="Gogendeau D."/>
            <person name="Katinka M."/>
            <person name="Keller A.-M."/>
            <person name="Kissmehl R."/>
            <person name="Klotz C."/>
            <person name="Koll F."/>
            <person name="Le Moue A."/>
            <person name="Lepere C."/>
            <person name="Malinsky S."/>
            <person name="Nowacki M."/>
            <person name="Nowak J.K."/>
            <person name="Plattner H."/>
            <person name="Poulain J."/>
            <person name="Ruiz F."/>
            <person name="Serrano V."/>
            <person name="Zagulski M."/>
            <person name="Dessen P."/>
            <person name="Betermier M."/>
            <person name="Weissenbach J."/>
            <person name="Scarpelli C."/>
            <person name="Schachter V."/>
            <person name="Sperling L."/>
            <person name="Meyer E."/>
            <person name="Cohen J."/>
            <person name="Wincker P."/>
        </authorList>
    </citation>
    <scope>NUCLEOTIDE SEQUENCE [LARGE SCALE GENOMIC DNA]</scope>
    <source>
        <strain evidence="1 2">Stock d4-2</strain>
    </source>
</reference>
<dbReference type="Proteomes" id="UP000000600">
    <property type="component" value="Unassembled WGS sequence"/>
</dbReference>
<dbReference type="HOGENOM" id="CLU_1734992_0_0_1"/>
<name>A0CC40_PARTE</name>
<gene>
    <name evidence="1" type="ORF">GSPATT00037141001</name>
</gene>
<dbReference type="AlphaFoldDB" id="A0CC40"/>